<dbReference type="RefSeq" id="XP_020126456.1">
    <property type="nucleotide sequence ID" value="XM_020278203.1"/>
</dbReference>
<dbReference type="EMBL" id="MNUE01000064">
    <property type="protein sequence ID" value="OJD30196.1"/>
    <property type="molecule type" value="Genomic_DNA"/>
</dbReference>
<sequence>MPPKKGKRGAPWAAINARKQQLEQAKARIQQQALNTAADAARTGVPVTALESQQAAMPPPQNSSDWSSGPASGTRANRRGVHLFATNLGAMYGVGEDQKSAQADMMEKHEQLQAEAAAATLQKLSRDDSYNNPPPEIAAAMDRQRKRQGGIFTPISFLPSASQDAQGMTHPGSPYIPSSPPVAPNIGSSYFARPAASGQLTSGGGSYVSSAPVPMSSEYHAQPSGKAPEAAGQPGLKRLTPPTDDEPKAEPSTPKARYYTNPHHGPSRYGGWFAHVRRLSQDLGPSTPQRVLEPPRQTVWPQRSQPSSSSEPLLTPSKKPKVAEEDEEDNGSECASLLMSLSSGPSPTAPAQFF</sequence>
<accession>A0A1J9RQL6</accession>
<reference evidence="3 4" key="1">
    <citation type="submission" date="2016-10" db="EMBL/GenBank/DDBJ databases">
        <title>Proteomics and genomics reveal pathogen-plant mechanisms compatible with a hemibiotrophic lifestyle of Diplodia corticola.</title>
        <authorList>
            <person name="Fernandes I."/>
            <person name="De Jonge R."/>
            <person name="Van De Peer Y."/>
            <person name="Devreese B."/>
            <person name="Alves A."/>
            <person name="Esteves A.C."/>
        </authorList>
    </citation>
    <scope>NUCLEOTIDE SEQUENCE [LARGE SCALE GENOMIC DNA]</scope>
    <source>
        <strain evidence="3 4">CBS 112549</strain>
    </source>
</reference>
<organism evidence="3 4">
    <name type="scientific">Diplodia corticola</name>
    <dbReference type="NCBI Taxonomy" id="236234"/>
    <lineage>
        <taxon>Eukaryota</taxon>
        <taxon>Fungi</taxon>
        <taxon>Dikarya</taxon>
        <taxon>Ascomycota</taxon>
        <taxon>Pezizomycotina</taxon>
        <taxon>Dothideomycetes</taxon>
        <taxon>Dothideomycetes incertae sedis</taxon>
        <taxon>Botryosphaeriales</taxon>
        <taxon>Botryosphaeriaceae</taxon>
        <taxon>Diplodia</taxon>
    </lineage>
</organism>
<dbReference type="AlphaFoldDB" id="A0A1J9RQL6"/>
<keyword evidence="4" id="KW-1185">Reference proteome</keyword>
<keyword evidence="1" id="KW-0175">Coiled coil</keyword>
<name>A0A1J9RQL6_9PEZI</name>
<feature type="compositionally biased region" description="Polar residues" evidence="2">
    <location>
        <begin position="62"/>
        <end position="75"/>
    </location>
</feature>
<dbReference type="Proteomes" id="UP000183809">
    <property type="component" value="Unassembled WGS sequence"/>
</dbReference>
<dbReference type="GeneID" id="31018464"/>
<protein>
    <submittedName>
        <fullName evidence="3">Uncharacterized protein</fullName>
    </submittedName>
</protein>
<evidence type="ECO:0000313" key="3">
    <source>
        <dbReference type="EMBL" id="OJD30196.1"/>
    </source>
</evidence>
<feature type="compositionally biased region" description="Low complexity" evidence="2">
    <location>
        <begin position="301"/>
        <end position="317"/>
    </location>
</feature>
<evidence type="ECO:0000256" key="1">
    <source>
        <dbReference type="SAM" id="Coils"/>
    </source>
</evidence>
<feature type="region of interest" description="Disordered" evidence="2">
    <location>
        <begin position="124"/>
        <end position="354"/>
    </location>
</feature>
<dbReference type="OrthoDB" id="10645788at2759"/>
<feature type="region of interest" description="Disordered" evidence="2">
    <location>
        <begin position="45"/>
        <end position="75"/>
    </location>
</feature>
<evidence type="ECO:0000313" key="4">
    <source>
        <dbReference type="Proteomes" id="UP000183809"/>
    </source>
</evidence>
<comment type="caution">
    <text evidence="3">The sequence shown here is derived from an EMBL/GenBank/DDBJ whole genome shotgun (WGS) entry which is preliminary data.</text>
</comment>
<feature type="coiled-coil region" evidence="1">
    <location>
        <begin position="12"/>
        <end position="39"/>
    </location>
</feature>
<gene>
    <name evidence="3" type="ORF">BKCO1_6400049</name>
</gene>
<evidence type="ECO:0000256" key="2">
    <source>
        <dbReference type="SAM" id="MobiDB-lite"/>
    </source>
</evidence>
<proteinExistence type="predicted"/>